<name>A0A843TZI2_COLES</name>
<evidence type="ECO:0000313" key="2">
    <source>
        <dbReference type="EMBL" id="MQL75506.1"/>
    </source>
</evidence>
<dbReference type="EMBL" id="NMUH01000254">
    <property type="protein sequence ID" value="MQL75506.1"/>
    <property type="molecule type" value="Genomic_DNA"/>
</dbReference>
<dbReference type="Proteomes" id="UP000652761">
    <property type="component" value="Unassembled WGS sequence"/>
</dbReference>
<proteinExistence type="predicted"/>
<reference evidence="2" key="1">
    <citation type="submission" date="2017-07" db="EMBL/GenBank/DDBJ databases">
        <title>Taro Niue Genome Assembly and Annotation.</title>
        <authorList>
            <person name="Atibalentja N."/>
            <person name="Keating K."/>
            <person name="Fields C.J."/>
        </authorList>
    </citation>
    <scope>NUCLEOTIDE SEQUENCE</scope>
    <source>
        <strain evidence="2">Niue_2</strain>
        <tissue evidence="2">Leaf</tissue>
    </source>
</reference>
<evidence type="ECO:0000256" key="1">
    <source>
        <dbReference type="SAM" id="MobiDB-lite"/>
    </source>
</evidence>
<comment type="caution">
    <text evidence="2">The sequence shown here is derived from an EMBL/GenBank/DDBJ whole genome shotgun (WGS) entry which is preliminary data.</text>
</comment>
<keyword evidence="3" id="KW-1185">Reference proteome</keyword>
<feature type="region of interest" description="Disordered" evidence="1">
    <location>
        <begin position="1"/>
        <end position="21"/>
    </location>
</feature>
<accession>A0A843TZI2</accession>
<organism evidence="2 3">
    <name type="scientific">Colocasia esculenta</name>
    <name type="common">Wild taro</name>
    <name type="synonym">Arum esculentum</name>
    <dbReference type="NCBI Taxonomy" id="4460"/>
    <lineage>
        <taxon>Eukaryota</taxon>
        <taxon>Viridiplantae</taxon>
        <taxon>Streptophyta</taxon>
        <taxon>Embryophyta</taxon>
        <taxon>Tracheophyta</taxon>
        <taxon>Spermatophyta</taxon>
        <taxon>Magnoliopsida</taxon>
        <taxon>Liliopsida</taxon>
        <taxon>Araceae</taxon>
        <taxon>Aroideae</taxon>
        <taxon>Colocasieae</taxon>
        <taxon>Colocasia</taxon>
    </lineage>
</organism>
<dbReference type="AlphaFoldDB" id="A0A843TZI2"/>
<evidence type="ECO:0000313" key="3">
    <source>
        <dbReference type="Proteomes" id="UP000652761"/>
    </source>
</evidence>
<protein>
    <submittedName>
        <fullName evidence="2">Uncharacterized protein</fullName>
    </submittedName>
</protein>
<gene>
    <name evidence="2" type="ORF">Taro_007878</name>
</gene>
<sequence length="66" mass="7230">MVRRGRSGRGSTSSGAPSRNRPRVYADRVCLPADYAGCPSNRVCLSPSSVTYPIPFSSRYMYVSIL</sequence>